<name>A0AAD4ZNZ9_PRUDU</name>
<evidence type="ECO:0000313" key="2">
    <source>
        <dbReference type="Proteomes" id="UP001054821"/>
    </source>
</evidence>
<dbReference type="EMBL" id="JAJFAZ020000001">
    <property type="protein sequence ID" value="KAI5351595.1"/>
    <property type="molecule type" value="Genomic_DNA"/>
</dbReference>
<accession>A0AAD4ZNZ9</accession>
<reference evidence="1 2" key="1">
    <citation type="journal article" date="2022" name="G3 (Bethesda)">
        <title>Whole-genome sequence and methylome profiling of the almond [Prunus dulcis (Mill.) D.A. Webb] cultivar 'Nonpareil'.</title>
        <authorList>
            <person name="D'Amico-Willman K.M."/>
            <person name="Ouma W.Z."/>
            <person name="Meulia T."/>
            <person name="Sideli G.M."/>
            <person name="Gradziel T.M."/>
            <person name="Fresnedo-Ramirez J."/>
        </authorList>
    </citation>
    <scope>NUCLEOTIDE SEQUENCE [LARGE SCALE GENOMIC DNA]</scope>
    <source>
        <strain evidence="1">Clone GOH B32 T37-40</strain>
    </source>
</reference>
<gene>
    <name evidence="1" type="ORF">L3X38_004486</name>
</gene>
<evidence type="ECO:0000313" key="1">
    <source>
        <dbReference type="EMBL" id="KAI5351595.1"/>
    </source>
</evidence>
<organism evidence="1 2">
    <name type="scientific">Prunus dulcis</name>
    <name type="common">Almond</name>
    <name type="synonym">Amygdalus dulcis</name>
    <dbReference type="NCBI Taxonomy" id="3755"/>
    <lineage>
        <taxon>Eukaryota</taxon>
        <taxon>Viridiplantae</taxon>
        <taxon>Streptophyta</taxon>
        <taxon>Embryophyta</taxon>
        <taxon>Tracheophyta</taxon>
        <taxon>Spermatophyta</taxon>
        <taxon>Magnoliopsida</taxon>
        <taxon>eudicotyledons</taxon>
        <taxon>Gunneridae</taxon>
        <taxon>Pentapetalae</taxon>
        <taxon>rosids</taxon>
        <taxon>fabids</taxon>
        <taxon>Rosales</taxon>
        <taxon>Rosaceae</taxon>
        <taxon>Amygdaloideae</taxon>
        <taxon>Amygdaleae</taxon>
        <taxon>Prunus</taxon>
    </lineage>
</organism>
<dbReference type="Proteomes" id="UP001054821">
    <property type="component" value="Chromosome 1"/>
</dbReference>
<dbReference type="AlphaFoldDB" id="A0AAD4ZNZ9"/>
<keyword evidence="2" id="KW-1185">Reference proteome</keyword>
<comment type="caution">
    <text evidence="1">The sequence shown here is derived from an EMBL/GenBank/DDBJ whole genome shotgun (WGS) entry which is preliminary data.</text>
</comment>
<sequence length="178" mass="20497">MVTTVLPSQSEVNPKIQEHVKAITLQNGRPIITAVDLDVEKHHQQLRDLEKAYENSLPVTRLREPAVVCSTRNLAKTMQPPSTNLTQKSYVWQIPFPQGLKKNKKDAQFFKFLEIFKKLQITCSFSTALEQIPSYGKFLKDILSKKICLEDIETVELTEERSVAIQRQLPPKQKNPRR</sequence>
<proteinExistence type="predicted"/>
<protein>
    <submittedName>
        <fullName evidence="1">Uncharacterized protein</fullName>
    </submittedName>
</protein>